<dbReference type="EMBL" id="KZ452001">
    <property type="protein sequence ID" value="PKA53042.1"/>
    <property type="molecule type" value="Genomic_DNA"/>
</dbReference>
<dbReference type="Pfam" id="PF20636">
    <property type="entry name" value="SMN_G2-BD"/>
    <property type="match status" value="1"/>
</dbReference>
<evidence type="ECO:0000313" key="3">
    <source>
        <dbReference type="EMBL" id="PKA53042.1"/>
    </source>
</evidence>
<feature type="coiled-coil region" evidence="1">
    <location>
        <begin position="122"/>
        <end position="149"/>
    </location>
</feature>
<dbReference type="PANTHER" id="PTHR39267:SF1">
    <property type="entry name" value="SURVIVAL MOTOR NEURON PROTEIN"/>
    <property type="match status" value="1"/>
</dbReference>
<keyword evidence="4" id="KW-1185">Reference proteome</keyword>
<dbReference type="OrthoDB" id="197400at2759"/>
<protein>
    <recommendedName>
        <fullName evidence="2">Survival Motor Neuron Gemin2-binding domain-containing protein</fullName>
    </recommendedName>
</protein>
<reference evidence="3 4" key="1">
    <citation type="journal article" date="2017" name="Nature">
        <title>The Apostasia genome and the evolution of orchids.</title>
        <authorList>
            <person name="Zhang G.Q."/>
            <person name="Liu K.W."/>
            <person name="Li Z."/>
            <person name="Lohaus R."/>
            <person name="Hsiao Y.Y."/>
            <person name="Niu S.C."/>
            <person name="Wang J.Y."/>
            <person name="Lin Y.C."/>
            <person name="Xu Q."/>
            <person name="Chen L.J."/>
            <person name="Yoshida K."/>
            <person name="Fujiwara S."/>
            <person name="Wang Z.W."/>
            <person name="Zhang Y.Q."/>
            <person name="Mitsuda N."/>
            <person name="Wang M."/>
            <person name="Liu G.H."/>
            <person name="Pecoraro L."/>
            <person name="Huang H.X."/>
            <person name="Xiao X.J."/>
            <person name="Lin M."/>
            <person name="Wu X.Y."/>
            <person name="Wu W.L."/>
            <person name="Chen Y.Y."/>
            <person name="Chang S.B."/>
            <person name="Sakamoto S."/>
            <person name="Ohme-Takagi M."/>
            <person name="Yagi M."/>
            <person name="Zeng S.J."/>
            <person name="Shen C.Y."/>
            <person name="Yeh C.M."/>
            <person name="Luo Y.B."/>
            <person name="Tsai W.C."/>
            <person name="Van de Peer Y."/>
            <person name="Liu Z.J."/>
        </authorList>
    </citation>
    <scope>NUCLEOTIDE SEQUENCE [LARGE SCALE GENOMIC DNA]</scope>
    <source>
        <strain evidence="4">cv. Shenzhen</strain>
        <tissue evidence="3">Stem</tissue>
    </source>
</reference>
<dbReference type="PANTHER" id="PTHR39267">
    <property type="entry name" value="SURVIVAL MOTOR NEURON-LIKE PROTEIN 1"/>
    <property type="match status" value="1"/>
</dbReference>
<accession>A0A2I0ABW5</accession>
<name>A0A2I0ABW5_9ASPA</name>
<sequence length="335" mass="36337">MGNGAALWDDSALIKAFDAAMASYKEMHGISSCDDASAPQVEVLDSEGKEDFSLQIYDVMGHLELGRNSDGDIDERKGTYVSSCNSPATSDAPPCQDKDVSGNVPAVESNSNSMDPTSKGYCNQQTLDYNELLNQYYELEQRKQKVVEQLWQANYWNYQTLLQGSTSQVQQIPVCGCSKPGPITSGLLCMCHGASTMIPFCPIASLMSSGGYGGCPQCISCCSGYQIQEAGAHCSTESGRLPMHTSGILDPKEHSAEADHNSAIQAGITEEEWATNPIKEDAYISSNLHEEKQKEESYDSIKFGSQDLSSSSSKTDLTAVINAWYWAGYQTGRQA</sequence>
<gene>
    <name evidence="3" type="ORF">AXF42_Ash002023</name>
</gene>
<proteinExistence type="predicted"/>
<organism evidence="3 4">
    <name type="scientific">Apostasia shenzhenica</name>
    <dbReference type="NCBI Taxonomy" id="1088818"/>
    <lineage>
        <taxon>Eukaryota</taxon>
        <taxon>Viridiplantae</taxon>
        <taxon>Streptophyta</taxon>
        <taxon>Embryophyta</taxon>
        <taxon>Tracheophyta</taxon>
        <taxon>Spermatophyta</taxon>
        <taxon>Magnoliopsida</taxon>
        <taxon>Liliopsida</taxon>
        <taxon>Asparagales</taxon>
        <taxon>Orchidaceae</taxon>
        <taxon>Apostasioideae</taxon>
        <taxon>Apostasia</taxon>
    </lineage>
</organism>
<dbReference type="InterPro" id="IPR040424">
    <property type="entry name" value="Smn1"/>
</dbReference>
<keyword evidence="1" id="KW-0175">Coiled coil</keyword>
<feature type="domain" description="Survival Motor Neuron Gemin2-binding" evidence="2">
    <location>
        <begin position="1"/>
        <end position="29"/>
    </location>
</feature>
<evidence type="ECO:0000259" key="2">
    <source>
        <dbReference type="Pfam" id="PF20636"/>
    </source>
</evidence>
<evidence type="ECO:0000256" key="1">
    <source>
        <dbReference type="SAM" id="Coils"/>
    </source>
</evidence>
<dbReference type="InterPro" id="IPR049481">
    <property type="entry name" value="SMN_G2-BD"/>
</dbReference>
<dbReference type="AlphaFoldDB" id="A0A2I0ABW5"/>
<dbReference type="CDD" id="cd22851">
    <property type="entry name" value="SMN_N"/>
    <property type="match status" value="1"/>
</dbReference>
<dbReference type="STRING" id="1088818.A0A2I0ABW5"/>
<dbReference type="Proteomes" id="UP000236161">
    <property type="component" value="Unassembled WGS sequence"/>
</dbReference>
<evidence type="ECO:0000313" key="4">
    <source>
        <dbReference type="Proteomes" id="UP000236161"/>
    </source>
</evidence>